<name>A0A448DAJ4_9NEIS</name>
<organism evidence="17 18">
    <name type="scientific">Neisseria canis</name>
    <dbReference type="NCBI Taxonomy" id="493"/>
    <lineage>
        <taxon>Bacteria</taxon>
        <taxon>Pseudomonadati</taxon>
        <taxon>Pseudomonadota</taxon>
        <taxon>Betaproteobacteria</taxon>
        <taxon>Neisseriales</taxon>
        <taxon>Neisseriaceae</taxon>
        <taxon>Neisseria</taxon>
    </lineage>
</organism>
<evidence type="ECO:0000256" key="1">
    <source>
        <dbReference type="ARBA" id="ARBA00000085"/>
    </source>
</evidence>
<dbReference type="EC" id="2.7.13.3" evidence="14"/>
<dbReference type="CDD" id="cd06225">
    <property type="entry name" value="HAMP"/>
    <property type="match status" value="1"/>
</dbReference>
<dbReference type="CDD" id="cd16917">
    <property type="entry name" value="HATPase_UhpB-NarQ-NarX-like"/>
    <property type="match status" value="1"/>
</dbReference>
<dbReference type="InterPro" id="IPR003594">
    <property type="entry name" value="HATPase_dom"/>
</dbReference>
<evidence type="ECO:0000256" key="7">
    <source>
        <dbReference type="ARBA" id="ARBA00022692"/>
    </source>
</evidence>
<protein>
    <recommendedName>
        <fullName evidence="14">Sensor protein</fullName>
        <ecNumber evidence="14">2.7.13.3</ecNumber>
    </recommendedName>
</protein>
<dbReference type="InterPro" id="IPR011712">
    <property type="entry name" value="Sig_transdc_His_kin_sub3_dim/P"/>
</dbReference>
<dbReference type="Proteomes" id="UP000279284">
    <property type="component" value="Chromosome"/>
</dbReference>
<dbReference type="SUPFAM" id="SSF55874">
    <property type="entry name" value="ATPase domain of HSP90 chaperone/DNA topoisomerase II/histidine kinase"/>
    <property type="match status" value="1"/>
</dbReference>
<sequence>MNHHISLSGRLKLLTALWVTAALVSIAFTLVLSWRMEGAGAAINDAGSLRMRTYLMAFKLTEQPPVNTIETDIREFDRILANLQSGDPKRPLFLPSSEDVAQQMAQIVNYWQHHTRPMLASAETNRPALHQTLQNFVAQIDKLVLLAERENARNTEWLRLFQTGLMVMVLLGAAVMVVLLYAWVILPINNLSAGVNAIREGRFGKKVAVGNVTEFAQLAIGFNQMSTHLQKLYGSLEQKVAQKTHDLARKNHELETLYQTTRQLHQTHAAAEAAQDFLNRVMPQTSAAAGSVRLLDFTRNRMDLAASKGLPENLRTAEQCERLEACFCGHAANNQTGEHIVHFFHDEPPETVNFCEKAGFKDLAVFHVRHKDQEIGIFTLYFNEQSSLEAAESELLNTLCDQLGLAIANIRLIEENRQLAVLQERNLLAQGLHDSIAQTLTFLNLQVQMLESAMKTGQLEQIEENMNFIKEGVQECYDDVRELLLNFRTKVSRKDFTEAVETLTKRFTQQTHIPVEVKWSGHGLPLSPEQQLQVIFILQESLSNIRKHARADHVEISLQNHQDFILSIRDNGIGFGMERLAAMSSSHVGIGIMYERARRIHAELDITSVLEQGTTITLTLHENKRAAT</sequence>
<dbReference type="InterPro" id="IPR016380">
    <property type="entry name" value="Sig_transdc_His_kin_NarX/NarQ"/>
</dbReference>
<dbReference type="SUPFAM" id="SSF55781">
    <property type="entry name" value="GAF domain-like"/>
    <property type="match status" value="1"/>
</dbReference>
<gene>
    <name evidence="17" type="primary">narX</name>
    <name evidence="17" type="ORF">NCTC10296_02118</name>
</gene>
<evidence type="ECO:0000256" key="15">
    <source>
        <dbReference type="SAM" id="Phobius"/>
    </source>
</evidence>
<evidence type="ECO:0000256" key="10">
    <source>
        <dbReference type="ARBA" id="ARBA00022840"/>
    </source>
</evidence>
<dbReference type="InterPro" id="IPR029016">
    <property type="entry name" value="GAF-like_dom_sf"/>
</dbReference>
<keyword evidence="4 14" id="KW-0997">Cell inner membrane</keyword>
<dbReference type="SUPFAM" id="SSF158472">
    <property type="entry name" value="HAMP domain-like"/>
    <property type="match status" value="1"/>
</dbReference>
<dbReference type="InterPro" id="IPR042295">
    <property type="entry name" value="NarX-like_N_sf"/>
</dbReference>
<dbReference type="RefSeq" id="WP_085417023.1">
    <property type="nucleotide sequence ID" value="NZ_CAUJPY010000012.1"/>
</dbReference>
<dbReference type="EMBL" id="LR134313">
    <property type="protein sequence ID" value="VEF03052.1"/>
    <property type="molecule type" value="Genomic_DNA"/>
</dbReference>
<dbReference type="PROSITE" id="PS50885">
    <property type="entry name" value="HAMP"/>
    <property type="match status" value="1"/>
</dbReference>
<evidence type="ECO:0000256" key="5">
    <source>
        <dbReference type="ARBA" id="ARBA00022553"/>
    </source>
</evidence>
<keyword evidence="5" id="KW-0597">Phosphoprotein</keyword>
<evidence type="ECO:0000256" key="4">
    <source>
        <dbReference type="ARBA" id="ARBA00022519"/>
    </source>
</evidence>
<dbReference type="PANTHER" id="PTHR24421:SF10">
    <property type="entry name" value="NITRATE_NITRITE SENSOR PROTEIN NARQ"/>
    <property type="match status" value="1"/>
</dbReference>
<dbReference type="Pfam" id="PF13185">
    <property type="entry name" value="GAF_2"/>
    <property type="match status" value="1"/>
</dbReference>
<dbReference type="Gene3D" id="3.30.565.10">
    <property type="entry name" value="Histidine kinase-like ATPase, C-terminal domain"/>
    <property type="match status" value="1"/>
</dbReference>
<keyword evidence="7 15" id="KW-0812">Transmembrane</keyword>
<dbReference type="Pfam" id="PF02518">
    <property type="entry name" value="HATPase_c"/>
    <property type="match status" value="1"/>
</dbReference>
<evidence type="ECO:0000256" key="3">
    <source>
        <dbReference type="ARBA" id="ARBA00022475"/>
    </source>
</evidence>
<keyword evidence="18" id="KW-1185">Reference proteome</keyword>
<dbReference type="PIRSF" id="PIRSF003167">
    <property type="entry name" value="STHK_NarX/NarQ"/>
    <property type="match status" value="1"/>
</dbReference>
<dbReference type="OrthoDB" id="9811306at2"/>
<evidence type="ECO:0000256" key="12">
    <source>
        <dbReference type="ARBA" id="ARBA00023012"/>
    </source>
</evidence>
<feature type="transmembrane region" description="Helical" evidence="15">
    <location>
        <begin position="163"/>
        <end position="186"/>
    </location>
</feature>
<dbReference type="Gene3D" id="3.30.450.40">
    <property type="match status" value="1"/>
</dbReference>
<evidence type="ECO:0000256" key="2">
    <source>
        <dbReference type="ARBA" id="ARBA00004429"/>
    </source>
</evidence>
<dbReference type="InterPro" id="IPR003660">
    <property type="entry name" value="HAMP_dom"/>
</dbReference>
<comment type="subcellular location">
    <subcellularLocation>
        <location evidence="2">Cell inner membrane</location>
        <topology evidence="2">Multi-pass membrane protein</topology>
    </subcellularLocation>
</comment>
<dbReference type="Gene3D" id="6.10.340.10">
    <property type="match status" value="1"/>
</dbReference>
<keyword evidence="9 14" id="KW-0418">Kinase</keyword>
<dbReference type="Pfam" id="PF00672">
    <property type="entry name" value="HAMP"/>
    <property type="match status" value="1"/>
</dbReference>
<evidence type="ECO:0000259" key="16">
    <source>
        <dbReference type="PROSITE" id="PS50885"/>
    </source>
</evidence>
<keyword evidence="12 14" id="KW-0902">Two-component regulatory system</keyword>
<keyword evidence="11 15" id="KW-1133">Transmembrane helix</keyword>
<dbReference type="KEGG" id="nci:NCTC10296_02118"/>
<dbReference type="Gene3D" id="1.20.120.960">
    <property type="entry name" value="Histidine kinase NarX, sensor domain"/>
    <property type="match status" value="1"/>
</dbReference>
<reference evidence="17 18" key="1">
    <citation type="submission" date="2018-12" db="EMBL/GenBank/DDBJ databases">
        <authorList>
            <consortium name="Pathogen Informatics"/>
        </authorList>
    </citation>
    <scope>NUCLEOTIDE SEQUENCE [LARGE SCALE GENOMIC DNA]</scope>
    <source>
        <strain evidence="17 18">NCTC10296</strain>
    </source>
</reference>
<evidence type="ECO:0000256" key="6">
    <source>
        <dbReference type="ARBA" id="ARBA00022679"/>
    </source>
</evidence>
<keyword evidence="13 14" id="KW-0472">Membrane</keyword>
<dbReference type="Pfam" id="PF13675">
    <property type="entry name" value="PilJ"/>
    <property type="match status" value="1"/>
</dbReference>
<dbReference type="GO" id="GO:0046983">
    <property type="term" value="F:protein dimerization activity"/>
    <property type="evidence" value="ECO:0007669"/>
    <property type="project" value="UniProtKB-UniRule"/>
</dbReference>
<dbReference type="GO" id="GO:0005524">
    <property type="term" value="F:ATP binding"/>
    <property type="evidence" value="ECO:0007669"/>
    <property type="project" value="UniProtKB-UniRule"/>
</dbReference>
<evidence type="ECO:0000256" key="9">
    <source>
        <dbReference type="ARBA" id="ARBA00022777"/>
    </source>
</evidence>
<comment type="catalytic activity">
    <reaction evidence="1 14">
        <text>ATP + protein L-histidine = ADP + protein N-phospho-L-histidine.</text>
        <dbReference type="EC" id="2.7.13.3"/>
    </reaction>
</comment>
<feature type="domain" description="HAMP" evidence="16">
    <location>
        <begin position="182"/>
        <end position="234"/>
    </location>
</feature>
<dbReference type="InterPro" id="IPR050482">
    <property type="entry name" value="Sensor_HK_TwoCompSys"/>
</dbReference>
<keyword evidence="3 14" id="KW-1003">Cell membrane</keyword>
<dbReference type="InterPro" id="IPR029095">
    <property type="entry name" value="NarX-like_N"/>
</dbReference>
<dbReference type="GO" id="GO:0000155">
    <property type="term" value="F:phosphorelay sensor kinase activity"/>
    <property type="evidence" value="ECO:0007669"/>
    <property type="project" value="UniProtKB-UniRule"/>
</dbReference>
<dbReference type="Gene3D" id="1.20.5.1930">
    <property type="match status" value="1"/>
</dbReference>
<evidence type="ECO:0000256" key="13">
    <source>
        <dbReference type="ARBA" id="ARBA00023136"/>
    </source>
</evidence>
<evidence type="ECO:0000256" key="11">
    <source>
        <dbReference type="ARBA" id="ARBA00022989"/>
    </source>
</evidence>
<dbReference type="GO" id="GO:0005886">
    <property type="term" value="C:plasma membrane"/>
    <property type="evidence" value="ECO:0007669"/>
    <property type="project" value="UniProtKB-SubCell"/>
</dbReference>
<dbReference type="SMART" id="SM00304">
    <property type="entry name" value="HAMP"/>
    <property type="match status" value="1"/>
</dbReference>
<evidence type="ECO:0000256" key="14">
    <source>
        <dbReference type="PIRNR" id="PIRNR003167"/>
    </source>
</evidence>
<feature type="transmembrane region" description="Helical" evidence="15">
    <location>
        <begin position="15"/>
        <end position="34"/>
    </location>
</feature>
<dbReference type="STRING" id="493.BWD07_08595"/>
<dbReference type="AlphaFoldDB" id="A0A448DAJ4"/>
<dbReference type="Pfam" id="PF07730">
    <property type="entry name" value="HisKA_3"/>
    <property type="match status" value="1"/>
</dbReference>
<keyword evidence="8 14" id="KW-0547">Nucleotide-binding</keyword>
<dbReference type="SMART" id="SM00387">
    <property type="entry name" value="HATPase_c"/>
    <property type="match status" value="1"/>
</dbReference>
<dbReference type="InterPro" id="IPR003018">
    <property type="entry name" value="GAF"/>
</dbReference>
<evidence type="ECO:0000313" key="18">
    <source>
        <dbReference type="Proteomes" id="UP000279284"/>
    </source>
</evidence>
<accession>A0A448DAJ4</accession>
<dbReference type="InterPro" id="IPR036890">
    <property type="entry name" value="HATPase_C_sf"/>
</dbReference>
<keyword evidence="10 14" id="KW-0067">ATP-binding</keyword>
<evidence type="ECO:0000256" key="8">
    <source>
        <dbReference type="ARBA" id="ARBA00022741"/>
    </source>
</evidence>
<keyword evidence="6 14" id="KW-0808">Transferase</keyword>
<evidence type="ECO:0000313" key="17">
    <source>
        <dbReference type="EMBL" id="VEF03052.1"/>
    </source>
</evidence>
<proteinExistence type="predicted"/>
<dbReference type="PANTHER" id="PTHR24421">
    <property type="entry name" value="NITRATE/NITRITE SENSOR PROTEIN NARX-RELATED"/>
    <property type="match status" value="1"/>
</dbReference>